<name>A0AAE0X592_9PEZI</name>
<dbReference type="EMBL" id="JAULSO010000003">
    <property type="protein sequence ID" value="KAK3685461.1"/>
    <property type="molecule type" value="Genomic_DNA"/>
</dbReference>
<dbReference type="Proteomes" id="UP001270362">
    <property type="component" value="Unassembled WGS sequence"/>
</dbReference>
<dbReference type="InterPro" id="IPR027417">
    <property type="entry name" value="P-loop_NTPase"/>
</dbReference>
<keyword evidence="2" id="KW-0342">GTP-binding</keyword>
<evidence type="ECO:0000256" key="1">
    <source>
        <dbReference type="ARBA" id="ARBA00022741"/>
    </source>
</evidence>
<dbReference type="GO" id="GO:0016020">
    <property type="term" value="C:membrane"/>
    <property type="evidence" value="ECO:0007669"/>
    <property type="project" value="InterPro"/>
</dbReference>
<evidence type="ECO:0000256" key="2">
    <source>
        <dbReference type="ARBA" id="ARBA00023134"/>
    </source>
</evidence>
<organism evidence="4 5">
    <name type="scientific">Podospora appendiculata</name>
    <dbReference type="NCBI Taxonomy" id="314037"/>
    <lineage>
        <taxon>Eukaryota</taxon>
        <taxon>Fungi</taxon>
        <taxon>Dikarya</taxon>
        <taxon>Ascomycota</taxon>
        <taxon>Pezizomycotina</taxon>
        <taxon>Sordariomycetes</taxon>
        <taxon>Sordariomycetidae</taxon>
        <taxon>Sordariales</taxon>
        <taxon>Podosporaceae</taxon>
        <taxon>Podospora</taxon>
    </lineage>
</organism>
<dbReference type="GO" id="GO:0007165">
    <property type="term" value="P:signal transduction"/>
    <property type="evidence" value="ECO:0007669"/>
    <property type="project" value="InterPro"/>
</dbReference>
<dbReference type="SMART" id="SM00173">
    <property type="entry name" value="RAS"/>
    <property type="match status" value="1"/>
</dbReference>
<dbReference type="SMART" id="SM00175">
    <property type="entry name" value="RAB"/>
    <property type="match status" value="1"/>
</dbReference>
<keyword evidence="5" id="KW-1185">Reference proteome</keyword>
<comment type="caution">
    <text evidence="4">The sequence shown here is derived from an EMBL/GenBank/DDBJ whole genome shotgun (WGS) entry which is preliminary data.</text>
</comment>
<feature type="region of interest" description="Disordered" evidence="3">
    <location>
        <begin position="134"/>
        <end position="180"/>
    </location>
</feature>
<dbReference type="Pfam" id="PF00071">
    <property type="entry name" value="Ras"/>
    <property type="match status" value="1"/>
</dbReference>
<evidence type="ECO:0000313" key="5">
    <source>
        <dbReference type="Proteomes" id="UP001270362"/>
    </source>
</evidence>
<dbReference type="PROSITE" id="PS51421">
    <property type="entry name" value="RAS"/>
    <property type="match status" value="1"/>
</dbReference>
<dbReference type="InterPro" id="IPR020849">
    <property type="entry name" value="Small_GTPase_Ras-type"/>
</dbReference>
<dbReference type="InterPro" id="IPR001806">
    <property type="entry name" value="Small_GTPase"/>
</dbReference>
<dbReference type="Gene3D" id="3.40.50.300">
    <property type="entry name" value="P-loop containing nucleotide triphosphate hydrolases"/>
    <property type="match status" value="1"/>
</dbReference>
<reference evidence="4" key="2">
    <citation type="submission" date="2023-06" db="EMBL/GenBank/DDBJ databases">
        <authorList>
            <consortium name="Lawrence Berkeley National Laboratory"/>
            <person name="Haridas S."/>
            <person name="Hensen N."/>
            <person name="Bonometti L."/>
            <person name="Westerberg I."/>
            <person name="Brannstrom I.O."/>
            <person name="Guillou S."/>
            <person name="Cros-Aarteil S."/>
            <person name="Calhoun S."/>
            <person name="Kuo A."/>
            <person name="Mondo S."/>
            <person name="Pangilinan J."/>
            <person name="Riley R."/>
            <person name="Labutti K."/>
            <person name="Andreopoulos B."/>
            <person name="Lipzen A."/>
            <person name="Chen C."/>
            <person name="Yanf M."/>
            <person name="Daum C."/>
            <person name="Ng V."/>
            <person name="Clum A."/>
            <person name="Steindorff A."/>
            <person name="Ohm R."/>
            <person name="Martin F."/>
            <person name="Silar P."/>
            <person name="Natvig D."/>
            <person name="Lalanne C."/>
            <person name="Gautier V."/>
            <person name="Ament-Velasquez S.L."/>
            <person name="Kruys A."/>
            <person name="Hutchinson M.I."/>
            <person name="Powell A.J."/>
            <person name="Barry K."/>
            <person name="Miller A.N."/>
            <person name="Grigoriev I.V."/>
            <person name="Debuchy R."/>
            <person name="Gladieux P."/>
            <person name="Thoren M.H."/>
            <person name="Johannesson H."/>
        </authorList>
    </citation>
    <scope>NUCLEOTIDE SEQUENCE</scope>
    <source>
        <strain evidence="4">CBS 314.62</strain>
    </source>
</reference>
<dbReference type="SUPFAM" id="SSF52540">
    <property type="entry name" value="P-loop containing nucleoside triphosphate hydrolases"/>
    <property type="match status" value="1"/>
</dbReference>
<evidence type="ECO:0000256" key="3">
    <source>
        <dbReference type="SAM" id="MobiDB-lite"/>
    </source>
</evidence>
<proteinExistence type="predicted"/>
<dbReference type="PANTHER" id="PTHR24070">
    <property type="entry name" value="RAS, DI-RAS, AND RHEB FAMILY MEMBERS OF SMALL GTPASE SUPERFAMILY"/>
    <property type="match status" value="1"/>
</dbReference>
<dbReference type="SMART" id="SM00174">
    <property type="entry name" value="RHO"/>
    <property type="match status" value="1"/>
</dbReference>
<sequence>MLEVLDTAGQEEYTALRDQWIRDGEGFVLVYSISSRSSFSRIKRFHHQIQRVKESTASSPSYPGSPIAASSSSAPVPIMLVGNKSDRVTEREVSTQEGHALARELGCEFVEASAKNCINVEKAFYDVVRILRRQRQAASRPPPPSGSSRHERKGEPSGAAKESRYRRPGGERRGGRCVII</sequence>
<accession>A0AAE0X592</accession>
<reference evidence="4" key="1">
    <citation type="journal article" date="2023" name="Mol. Phylogenet. Evol.">
        <title>Genome-scale phylogeny and comparative genomics of the fungal order Sordariales.</title>
        <authorList>
            <person name="Hensen N."/>
            <person name="Bonometti L."/>
            <person name="Westerberg I."/>
            <person name="Brannstrom I.O."/>
            <person name="Guillou S."/>
            <person name="Cros-Aarteil S."/>
            <person name="Calhoun S."/>
            <person name="Haridas S."/>
            <person name="Kuo A."/>
            <person name="Mondo S."/>
            <person name="Pangilinan J."/>
            <person name="Riley R."/>
            <person name="LaButti K."/>
            <person name="Andreopoulos B."/>
            <person name="Lipzen A."/>
            <person name="Chen C."/>
            <person name="Yan M."/>
            <person name="Daum C."/>
            <person name="Ng V."/>
            <person name="Clum A."/>
            <person name="Steindorff A."/>
            <person name="Ohm R.A."/>
            <person name="Martin F."/>
            <person name="Silar P."/>
            <person name="Natvig D.O."/>
            <person name="Lalanne C."/>
            <person name="Gautier V."/>
            <person name="Ament-Velasquez S.L."/>
            <person name="Kruys A."/>
            <person name="Hutchinson M.I."/>
            <person name="Powell A.J."/>
            <person name="Barry K."/>
            <person name="Miller A.N."/>
            <person name="Grigoriev I.V."/>
            <person name="Debuchy R."/>
            <person name="Gladieux P."/>
            <person name="Hiltunen Thoren M."/>
            <person name="Johannesson H."/>
        </authorList>
    </citation>
    <scope>NUCLEOTIDE SEQUENCE</scope>
    <source>
        <strain evidence="4">CBS 314.62</strain>
    </source>
</reference>
<dbReference type="GO" id="GO:0003924">
    <property type="term" value="F:GTPase activity"/>
    <property type="evidence" value="ECO:0007669"/>
    <property type="project" value="InterPro"/>
</dbReference>
<evidence type="ECO:0000313" key="4">
    <source>
        <dbReference type="EMBL" id="KAK3685461.1"/>
    </source>
</evidence>
<dbReference type="PRINTS" id="PR00449">
    <property type="entry name" value="RASTRNSFRMNG"/>
</dbReference>
<gene>
    <name evidence="4" type="ORF">B0T22DRAFT_465730</name>
</gene>
<keyword evidence="1" id="KW-0547">Nucleotide-binding</keyword>
<feature type="compositionally biased region" description="Basic and acidic residues" evidence="3">
    <location>
        <begin position="148"/>
        <end position="174"/>
    </location>
</feature>
<protein>
    <submittedName>
        <fullName evidence="4">Ras-2 protein</fullName>
    </submittedName>
</protein>
<dbReference type="AlphaFoldDB" id="A0AAE0X592"/>
<dbReference type="GO" id="GO:0005525">
    <property type="term" value="F:GTP binding"/>
    <property type="evidence" value="ECO:0007669"/>
    <property type="project" value="UniProtKB-KW"/>
</dbReference>
<dbReference type="PROSITE" id="PS51419">
    <property type="entry name" value="RAB"/>
    <property type="match status" value="1"/>
</dbReference>